<gene>
    <name evidence="2" type="ORF">EVG20_g9776</name>
</gene>
<name>A0A4Y9XW02_9AGAM</name>
<proteinExistence type="predicted"/>
<dbReference type="OrthoDB" id="414243at2759"/>
<comment type="caution">
    <text evidence="2">The sequence shown here is derived from an EMBL/GenBank/DDBJ whole genome shotgun (WGS) entry which is preliminary data.</text>
</comment>
<evidence type="ECO:0000256" key="1">
    <source>
        <dbReference type="SAM" id="MobiDB-lite"/>
    </source>
</evidence>
<dbReference type="Proteomes" id="UP000298327">
    <property type="component" value="Unassembled WGS sequence"/>
</dbReference>
<reference evidence="2 3" key="1">
    <citation type="submission" date="2019-02" db="EMBL/GenBank/DDBJ databases">
        <title>Genome sequencing of the rare red list fungi Dentipellis fragilis.</title>
        <authorList>
            <person name="Buettner E."/>
            <person name="Kellner H."/>
        </authorList>
    </citation>
    <scope>NUCLEOTIDE SEQUENCE [LARGE SCALE GENOMIC DNA]</scope>
    <source>
        <strain evidence="2 3">DSM 105465</strain>
    </source>
</reference>
<accession>A0A4Y9XW02</accession>
<organism evidence="2 3">
    <name type="scientific">Dentipellis fragilis</name>
    <dbReference type="NCBI Taxonomy" id="205917"/>
    <lineage>
        <taxon>Eukaryota</taxon>
        <taxon>Fungi</taxon>
        <taxon>Dikarya</taxon>
        <taxon>Basidiomycota</taxon>
        <taxon>Agaricomycotina</taxon>
        <taxon>Agaricomycetes</taxon>
        <taxon>Russulales</taxon>
        <taxon>Hericiaceae</taxon>
        <taxon>Dentipellis</taxon>
    </lineage>
</organism>
<protein>
    <submittedName>
        <fullName evidence="2">Uncharacterized protein</fullName>
    </submittedName>
</protein>
<keyword evidence="3" id="KW-1185">Reference proteome</keyword>
<evidence type="ECO:0000313" key="2">
    <source>
        <dbReference type="EMBL" id="TFY54265.1"/>
    </source>
</evidence>
<evidence type="ECO:0000313" key="3">
    <source>
        <dbReference type="Proteomes" id="UP000298327"/>
    </source>
</evidence>
<dbReference type="STRING" id="205917.A0A4Y9XW02"/>
<feature type="compositionally biased region" description="Polar residues" evidence="1">
    <location>
        <begin position="21"/>
        <end position="30"/>
    </location>
</feature>
<dbReference type="EMBL" id="SEOQ01001047">
    <property type="protein sequence ID" value="TFY54265.1"/>
    <property type="molecule type" value="Genomic_DNA"/>
</dbReference>
<feature type="region of interest" description="Disordered" evidence="1">
    <location>
        <begin position="1"/>
        <end position="30"/>
    </location>
</feature>
<dbReference type="AlphaFoldDB" id="A0A4Y9XW02"/>
<sequence>MAATCGEQRSDEGVQRRTPRQPGTLSRLDSTQQQLLQNRTQDLASTPVSQANLADVVLVNGSMATSPPVTLAPADEVGEIDQFVVVDGIPKERGRPQHAGVTLEMTSILVCPTGISVVSEPDHHDKHHVVGVPNEGLNSSFVNPCVDVLGIPELYEH</sequence>